<comment type="subcellular location">
    <subcellularLocation>
        <location evidence="1">Cell membrane</location>
        <topology evidence="1">Multi-pass membrane protein</topology>
    </subcellularLocation>
</comment>
<dbReference type="Pfam" id="PF01810">
    <property type="entry name" value="LysE"/>
    <property type="match status" value="1"/>
</dbReference>
<keyword evidence="2" id="KW-1003">Cell membrane</keyword>
<keyword evidence="4 6" id="KW-1133">Transmembrane helix</keyword>
<dbReference type="PANTHER" id="PTHR30086:SF20">
    <property type="entry name" value="ARGININE EXPORTER PROTEIN ARGO-RELATED"/>
    <property type="match status" value="1"/>
</dbReference>
<evidence type="ECO:0000256" key="1">
    <source>
        <dbReference type="ARBA" id="ARBA00004651"/>
    </source>
</evidence>
<name>A0A6M1SA45_9HYPH</name>
<proteinExistence type="predicted"/>
<evidence type="ECO:0000313" key="7">
    <source>
        <dbReference type="EMBL" id="NGP16677.1"/>
    </source>
</evidence>
<evidence type="ECO:0000256" key="3">
    <source>
        <dbReference type="ARBA" id="ARBA00022692"/>
    </source>
</evidence>
<feature type="transmembrane region" description="Helical" evidence="6">
    <location>
        <begin position="116"/>
        <end position="141"/>
    </location>
</feature>
<dbReference type="PANTHER" id="PTHR30086">
    <property type="entry name" value="ARGININE EXPORTER PROTEIN ARGO"/>
    <property type="match status" value="1"/>
</dbReference>
<keyword evidence="8" id="KW-1185">Reference proteome</keyword>
<organism evidence="7 8">
    <name type="scientific">Devosia aurantiaca</name>
    <dbReference type="NCBI Taxonomy" id="2714858"/>
    <lineage>
        <taxon>Bacteria</taxon>
        <taxon>Pseudomonadati</taxon>
        <taxon>Pseudomonadota</taxon>
        <taxon>Alphaproteobacteria</taxon>
        <taxon>Hyphomicrobiales</taxon>
        <taxon>Devosiaceae</taxon>
        <taxon>Devosia</taxon>
    </lineage>
</organism>
<accession>A0A6M1SA45</accession>
<feature type="transmembrane region" description="Helical" evidence="6">
    <location>
        <begin position="44"/>
        <end position="69"/>
    </location>
</feature>
<comment type="caution">
    <text evidence="7">The sequence shown here is derived from an EMBL/GenBank/DDBJ whole genome shotgun (WGS) entry which is preliminary data.</text>
</comment>
<keyword evidence="3 6" id="KW-0812">Transmembrane</keyword>
<dbReference type="InterPro" id="IPR001123">
    <property type="entry name" value="LeuE-type"/>
</dbReference>
<dbReference type="EMBL" id="JAALFG010000001">
    <property type="protein sequence ID" value="NGP16677.1"/>
    <property type="molecule type" value="Genomic_DNA"/>
</dbReference>
<feature type="transmembrane region" description="Helical" evidence="6">
    <location>
        <begin position="191"/>
        <end position="212"/>
    </location>
</feature>
<feature type="transmembrane region" description="Helical" evidence="6">
    <location>
        <begin position="6"/>
        <end position="23"/>
    </location>
</feature>
<evidence type="ECO:0000256" key="2">
    <source>
        <dbReference type="ARBA" id="ARBA00022475"/>
    </source>
</evidence>
<dbReference type="RefSeq" id="WP_164532922.1">
    <property type="nucleotide sequence ID" value="NZ_JAALFG010000001.1"/>
</dbReference>
<gene>
    <name evidence="7" type="ORF">G5575_02310</name>
</gene>
<reference evidence="7 8" key="2">
    <citation type="submission" date="2020-03" db="EMBL/GenBank/DDBJ databases">
        <title>Devosia chinhatensis sp. nov., isolated from a hexachlorocyclohexane (HCH) dump site in India.</title>
        <authorList>
            <person name="Kumar M."/>
            <person name="Lal R."/>
        </authorList>
    </citation>
    <scope>NUCLEOTIDE SEQUENCE [LARGE SCALE GENOMIC DNA]</scope>
    <source>
        <strain evidence="7 8">H239</strain>
    </source>
</reference>
<dbReference type="GO" id="GO:0015171">
    <property type="term" value="F:amino acid transmembrane transporter activity"/>
    <property type="evidence" value="ECO:0007669"/>
    <property type="project" value="TreeGrafter"/>
</dbReference>
<evidence type="ECO:0000313" key="8">
    <source>
        <dbReference type="Proteomes" id="UP000474802"/>
    </source>
</evidence>
<evidence type="ECO:0000256" key="5">
    <source>
        <dbReference type="ARBA" id="ARBA00023136"/>
    </source>
</evidence>
<sequence length="214" mass="22685">MPFVPDVPVILAFALATVILAITPGPDMALQLSRAINYGRPHGLAAMFGAMAGIVVHTTLVAFGISVLIVAAPPLFLALKIAGAVYLLYLAYGAITQGGGLRIAAAAPRAPSVRQSFMTGIGINLLNPKVVLFFMTFLPQFVEAHDPGATGKLFFLGLEFVFISIPLGLVTVFAADWLAAAFKRSIWVERALNWSFAAIFTAFAATILTAQARH</sequence>
<protein>
    <submittedName>
        <fullName evidence="7">LysE family translocator</fullName>
    </submittedName>
</protein>
<dbReference type="PIRSF" id="PIRSF006324">
    <property type="entry name" value="LeuE"/>
    <property type="match status" value="1"/>
</dbReference>
<dbReference type="AlphaFoldDB" id="A0A6M1SA45"/>
<evidence type="ECO:0000256" key="6">
    <source>
        <dbReference type="SAM" id="Phobius"/>
    </source>
</evidence>
<dbReference type="GO" id="GO:0005886">
    <property type="term" value="C:plasma membrane"/>
    <property type="evidence" value="ECO:0007669"/>
    <property type="project" value="UniProtKB-SubCell"/>
</dbReference>
<feature type="transmembrane region" description="Helical" evidence="6">
    <location>
        <begin position="153"/>
        <end position="179"/>
    </location>
</feature>
<evidence type="ECO:0000256" key="4">
    <source>
        <dbReference type="ARBA" id="ARBA00022989"/>
    </source>
</evidence>
<reference evidence="7 8" key="1">
    <citation type="submission" date="2020-02" db="EMBL/GenBank/DDBJ databases">
        <authorList>
            <person name="Khan S.A."/>
            <person name="Jeon C.O."/>
            <person name="Chun B.H."/>
        </authorList>
    </citation>
    <scope>NUCLEOTIDE SEQUENCE [LARGE SCALE GENOMIC DNA]</scope>
    <source>
        <strain evidence="7 8">H239</strain>
    </source>
</reference>
<feature type="transmembrane region" description="Helical" evidence="6">
    <location>
        <begin position="75"/>
        <end position="95"/>
    </location>
</feature>
<keyword evidence="5 6" id="KW-0472">Membrane</keyword>
<dbReference type="Proteomes" id="UP000474802">
    <property type="component" value="Unassembled WGS sequence"/>
</dbReference>